<evidence type="ECO:0000313" key="2">
    <source>
        <dbReference type="EMBL" id="MEB7543316.1"/>
    </source>
</evidence>
<organism evidence="2 3">
    <name type="scientific">Enterobacter huaxiensis</name>
    <dbReference type="NCBI Taxonomy" id="2494702"/>
    <lineage>
        <taxon>Bacteria</taxon>
        <taxon>Pseudomonadati</taxon>
        <taxon>Pseudomonadota</taxon>
        <taxon>Gammaproteobacteria</taxon>
        <taxon>Enterobacterales</taxon>
        <taxon>Enterobacteriaceae</taxon>
        <taxon>Enterobacter</taxon>
    </lineage>
</organism>
<keyword evidence="1" id="KW-0732">Signal</keyword>
<dbReference type="EMBL" id="JAMWJU010000003">
    <property type="protein sequence ID" value="MEB7543316.1"/>
    <property type="molecule type" value="Genomic_DNA"/>
</dbReference>
<accession>A0ABU6EQH0</accession>
<dbReference type="RefSeq" id="WP_325823599.1">
    <property type="nucleotide sequence ID" value="NZ_JAMWIR010000001.1"/>
</dbReference>
<feature type="signal peptide" evidence="1">
    <location>
        <begin position="1"/>
        <end position="29"/>
    </location>
</feature>
<comment type="caution">
    <text evidence="2">The sequence shown here is derived from an EMBL/GenBank/DDBJ whole genome shotgun (WGS) entry which is preliminary data.</text>
</comment>
<dbReference type="Proteomes" id="UP001310558">
    <property type="component" value="Unassembled WGS sequence"/>
</dbReference>
<reference evidence="2 3" key="1">
    <citation type="submission" date="2022-06" db="EMBL/GenBank/DDBJ databases">
        <title>Whole Genome analysis of Bacterial isolates collected during year 2020 from Guwahati, Assam, India.</title>
        <authorList>
            <person name="Mendem S.K."/>
            <person name="Rakshit O."/>
            <person name="Murugesan D."/>
            <person name="Saikia K."/>
            <person name="Shome R."/>
            <person name="Raisen C."/>
            <person name="Holmes M.A."/>
            <person name="Shome B.R."/>
        </authorList>
    </citation>
    <scope>NUCLEOTIDE SEQUENCE [LARGE SCALE GENOMIC DNA]</scope>
    <source>
        <strain evidence="2 3">Sil NS 53</strain>
    </source>
</reference>
<proteinExistence type="predicted"/>
<gene>
    <name evidence="2" type="ORF">NGC28_12750</name>
</gene>
<sequence length="184" mass="20363">MAKMKNKMKSVTKGLVVSLALLSANDTLAAGLVNFSASALDTLDKGMEFKEALEKANHYTKVAEMVSGIYINKTVFKLYDQVVGRDQSQSPEIIQSKQKKFYSLARTDAVGLPDNIYLSNYGENDYLIVMANLTHESCEGFVKALNNDSIQRLIVNPGDKKNVCKFFGGNVVAYVPKTFNPNYD</sequence>
<evidence type="ECO:0000256" key="1">
    <source>
        <dbReference type="SAM" id="SignalP"/>
    </source>
</evidence>
<evidence type="ECO:0000313" key="3">
    <source>
        <dbReference type="Proteomes" id="UP001310558"/>
    </source>
</evidence>
<name>A0ABU6EQH0_9ENTR</name>
<feature type="chain" id="PRO_5046512176" evidence="1">
    <location>
        <begin position="30"/>
        <end position="184"/>
    </location>
</feature>
<keyword evidence="3" id="KW-1185">Reference proteome</keyword>
<protein>
    <submittedName>
        <fullName evidence="2">Uncharacterized protein</fullName>
    </submittedName>
</protein>